<comment type="subcellular location">
    <subcellularLocation>
        <location evidence="5">Cell membrane</location>
        <topology evidence="5">Multi-pass membrane protein</topology>
    </subcellularLocation>
    <subcellularLocation>
        <location evidence="1">Membrane</location>
        <topology evidence="1">Multi-pass membrane protein</topology>
    </subcellularLocation>
</comment>
<feature type="transmembrane region" description="Helical" evidence="5">
    <location>
        <begin position="233"/>
        <end position="251"/>
    </location>
</feature>
<comment type="caution">
    <text evidence="6">The sequence shown here is derived from an EMBL/GenBank/DDBJ whole genome shotgun (WGS) entry which is preliminary data.</text>
</comment>
<dbReference type="InterPro" id="IPR002033">
    <property type="entry name" value="TatC"/>
</dbReference>
<evidence type="ECO:0000313" key="6">
    <source>
        <dbReference type="EMBL" id="GMG82244.1"/>
    </source>
</evidence>
<feature type="transmembrane region" description="Helical" evidence="5">
    <location>
        <begin position="114"/>
        <end position="136"/>
    </location>
</feature>
<dbReference type="NCBIfam" id="TIGR00945">
    <property type="entry name" value="tatC"/>
    <property type="match status" value="1"/>
</dbReference>
<organism evidence="6 7">
    <name type="scientific">Paralimibaculum aggregatum</name>
    <dbReference type="NCBI Taxonomy" id="3036245"/>
    <lineage>
        <taxon>Bacteria</taxon>
        <taxon>Pseudomonadati</taxon>
        <taxon>Pseudomonadota</taxon>
        <taxon>Alphaproteobacteria</taxon>
        <taxon>Rhodobacterales</taxon>
        <taxon>Paracoccaceae</taxon>
        <taxon>Paralimibaculum</taxon>
    </lineage>
</organism>
<evidence type="ECO:0000313" key="7">
    <source>
        <dbReference type="Proteomes" id="UP001239909"/>
    </source>
</evidence>
<feature type="transmembrane region" description="Helical" evidence="5">
    <location>
        <begin position="24"/>
        <end position="42"/>
    </location>
</feature>
<dbReference type="Pfam" id="PF00902">
    <property type="entry name" value="TatC"/>
    <property type="match status" value="1"/>
</dbReference>
<dbReference type="Proteomes" id="UP001239909">
    <property type="component" value="Unassembled WGS sequence"/>
</dbReference>
<feature type="transmembrane region" description="Helical" evidence="5">
    <location>
        <begin position="169"/>
        <end position="190"/>
    </location>
</feature>
<keyword evidence="5" id="KW-0653">Protein transport</keyword>
<evidence type="ECO:0000256" key="4">
    <source>
        <dbReference type="ARBA" id="ARBA00023136"/>
    </source>
</evidence>
<gene>
    <name evidence="5 6" type="primary">tatC</name>
    <name evidence="6" type="ORF">LNKW23_14570</name>
</gene>
<accession>A0ABQ6LNP3</accession>
<sequence length="271" mass="29722">MTDKHIEDSSAPLIEHLIELRQRLMWSLIGLGVGFVVCWIFAEEIYTILTLPLVNALEARGQEPQLIFTALHEAFFTYLKLAMFGGFCLAFPIIANQLWKFVAPGLYSNEQQAFLPFLIATPALFILGGSFVYFAIMPLAIDFFLNFQVPGGGEDGATRIEFLGKVNEYLSLAMTFILAFGICFQLPVLLTLMGRVGIVSSAGLAKGRKYAVVGIAAVAAVLTPPDVISQLGLGAAVYLLYEISIHLVGLAERKRAAREAEEEEEDAEEQP</sequence>
<dbReference type="RefSeq" id="WP_285671006.1">
    <property type="nucleotide sequence ID" value="NZ_BSYI01000009.1"/>
</dbReference>
<dbReference type="EMBL" id="BSYI01000009">
    <property type="protein sequence ID" value="GMG82244.1"/>
    <property type="molecule type" value="Genomic_DNA"/>
</dbReference>
<keyword evidence="4 5" id="KW-0472">Membrane</keyword>
<keyword evidence="7" id="KW-1185">Reference proteome</keyword>
<proteinExistence type="inferred from homology"/>
<feature type="transmembrane region" description="Helical" evidence="5">
    <location>
        <begin position="210"/>
        <end position="227"/>
    </location>
</feature>
<evidence type="ECO:0000256" key="5">
    <source>
        <dbReference type="HAMAP-Rule" id="MF_00902"/>
    </source>
</evidence>
<keyword evidence="5" id="KW-1003">Cell membrane</keyword>
<evidence type="ECO:0000256" key="3">
    <source>
        <dbReference type="ARBA" id="ARBA00022989"/>
    </source>
</evidence>
<comment type="similarity">
    <text evidence="5">Belongs to the TatC family.</text>
</comment>
<keyword evidence="2 5" id="KW-0812">Transmembrane</keyword>
<dbReference type="HAMAP" id="MF_00902">
    <property type="entry name" value="TatC"/>
    <property type="match status" value="1"/>
</dbReference>
<evidence type="ECO:0000256" key="1">
    <source>
        <dbReference type="ARBA" id="ARBA00004141"/>
    </source>
</evidence>
<feature type="transmembrane region" description="Helical" evidence="5">
    <location>
        <begin position="81"/>
        <end position="102"/>
    </location>
</feature>
<keyword evidence="5" id="KW-0811">Translocation</keyword>
<comment type="function">
    <text evidence="5">Part of the twin-arginine translocation (Tat) system that transports large folded proteins containing a characteristic twin-arginine motif in their signal peptide across membranes. Together with TatB, TatC is part of a receptor directly interacting with Tat signal peptides.</text>
</comment>
<name>A0ABQ6LNP3_9RHOB</name>
<dbReference type="PRINTS" id="PR01840">
    <property type="entry name" value="TATCFAMILY"/>
</dbReference>
<dbReference type="PANTHER" id="PTHR30371">
    <property type="entry name" value="SEC-INDEPENDENT PROTEIN TRANSLOCASE PROTEIN TATC"/>
    <property type="match status" value="1"/>
</dbReference>
<protein>
    <recommendedName>
        <fullName evidence="5">Sec-independent protein translocase protein TatC</fullName>
    </recommendedName>
</protein>
<keyword evidence="3 5" id="KW-1133">Transmembrane helix</keyword>
<keyword evidence="5" id="KW-0813">Transport</keyword>
<dbReference type="PANTHER" id="PTHR30371:SF0">
    <property type="entry name" value="SEC-INDEPENDENT PROTEIN TRANSLOCASE PROTEIN TATC, CHLOROPLASTIC-RELATED"/>
    <property type="match status" value="1"/>
</dbReference>
<evidence type="ECO:0000256" key="2">
    <source>
        <dbReference type="ARBA" id="ARBA00022692"/>
    </source>
</evidence>
<comment type="subunit">
    <text evidence="5">The Tat system comprises two distinct complexes: a TatABC complex, containing multiple copies of TatA, TatB and TatC subunits, and a separate TatA complex, containing only TatA subunits. Substrates initially bind to the TatABC complex, which probably triggers association of the separate TatA complex to form the active translocon.</text>
</comment>
<reference evidence="6 7" key="1">
    <citation type="submission" date="2023-04" db="EMBL/GenBank/DDBJ databases">
        <title>Marinoamorphus aggregata gen. nov., sp. Nov., isolate from tissue of brittle star Ophioplocus japonicus.</title>
        <authorList>
            <person name="Kawano K."/>
            <person name="Sawayama S."/>
            <person name="Nakagawa S."/>
        </authorList>
    </citation>
    <scope>NUCLEOTIDE SEQUENCE [LARGE SCALE GENOMIC DNA]</scope>
    <source>
        <strain evidence="6 7">NKW23</strain>
    </source>
</reference>